<evidence type="ECO:0008006" key="2">
    <source>
        <dbReference type="Google" id="ProtNLM"/>
    </source>
</evidence>
<feature type="non-terminal residue" evidence="1">
    <location>
        <position position="1"/>
    </location>
</feature>
<reference evidence="1" key="1">
    <citation type="journal article" date="2014" name="Front. Microbiol.">
        <title>High frequency of phylogenetically diverse reductive dehalogenase-homologous genes in deep subseafloor sedimentary metagenomes.</title>
        <authorList>
            <person name="Kawai M."/>
            <person name="Futagami T."/>
            <person name="Toyoda A."/>
            <person name="Takaki Y."/>
            <person name="Nishi S."/>
            <person name="Hori S."/>
            <person name="Arai W."/>
            <person name="Tsubouchi T."/>
            <person name="Morono Y."/>
            <person name="Uchiyama I."/>
            <person name="Ito T."/>
            <person name="Fujiyama A."/>
            <person name="Inagaki F."/>
            <person name="Takami H."/>
        </authorList>
    </citation>
    <scope>NUCLEOTIDE SEQUENCE</scope>
    <source>
        <strain evidence="1">Expedition CK06-06</strain>
    </source>
</reference>
<protein>
    <recommendedName>
        <fullName evidence="2">NAD(P)-binding domain-containing protein</fullName>
    </recommendedName>
</protein>
<dbReference type="AlphaFoldDB" id="X1Q903"/>
<gene>
    <name evidence="1" type="ORF">S06H3_62790</name>
</gene>
<comment type="caution">
    <text evidence="1">The sequence shown here is derived from an EMBL/GenBank/DDBJ whole genome shotgun (WGS) entry which is preliminary data.</text>
</comment>
<dbReference type="EMBL" id="BARV01041496">
    <property type="protein sequence ID" value="GAI51286.1"/>
    <property type="molecule type" value="Genomic_DNA"/>
</dbReference>
<name>X1Q903_9ZZZZ</name>
<evidence type="ECO:0000313" key="1">
    <source>
        <dbReference type="EMBL" id="GAI51286.1"/>
    </source>
</evidence>
<dbReference type="Gene3D" id="3.90.25.10">
    <property type="entry name" value="UDP-galactose 4-epimerase, domain 1"/>
    <property type="match status" value="1"/>
</dbReference>
<organism evidence="1">
    <name type="scientific">marine sediment metagenome</name>
    <dbReference type="NCBI Taxonomy" id="412755"/>
    <lineage>
        <taxon>unclassified sequences</taxon>
        <taxon>metagenomes</taxon>
        <taxon>ecological metagenomes</taxon>
    </lineage>
</organism>
<accession>X1Q903</accession>
<sequence>YALDTTKITRELGWEPNISFDEGLKNTIEWYIEHEAWWRRIKSGEYAKYYDRIHHRR</sequence>
<dbReference type="SUPFAM" id="SSF51735">
    <property type="entry name" value="NAD(P)-binding Rossmann-fold domains"/>
    <property type="match status" value="1"/>
</dbReference>
<proteinExistence type="predicted"/>
<dbReference type="InterPro" id="IPR036291">
    <property type="entry name" value="NAD(P)-bd_dom_sf"/>
</dbReference>